<evidence type="ECO:0000313" key="1">
    <source>
        <dbReference type="EMBL" id="MEM5948146.1"/>
    </source>
</evidence>
<protein>
    <submittedName>
        <fullName evidence="1">Uncharacterized protein</fullName>
    </submittedName>
</protein>
<keyword evidence="2" id="KW-1185">Reference proteome</keyword>
<reference evidence="1 2" key="1">
    <citation type="submission" date="2024-03" db="EMBL/GenBank/DDBJ databases">
        <title>Ignisphaera cupida sp. nov., a hyperthermophilic hydrolytic archaeon from a hot spring of Kamchatka, and proposal of Ignisphaeraceae fam. nov.</title>
        <authorList>
            <person name="Podosokorskaya O.A."/>
            <person name="Elcheninov A.G."/>
            <person name="Maltseva A.I."/>
            <person name="Zayulina K.S."/>
            <person name="Novikov A."/>
            <person name="Merkel A.Y."/>
        </authorList>
    </citation>
    <scope>NUCLEOTIDE SEQUENCE [LARGE SCALE GENOMIC DNA]</scope>
    <source>
        <strain evidence="1 2">38H-sp</strain>
    </source>
</reference>
<organism evidence="1 2">
    <name type="scientific">Rarispira pelagica</name>
    <dbReference type="NCBI Taxonomy" id="3141764"/>
    <lineage>
        <taxon>Bacteria</taxon>
        <taxon>Pseudomonadati</taxon>
        <taxon>Spirochaetota</taxon>
        <taxon>Spirochaetia</taxon>
        <taxon>Winmispirales</taxon>
        <taxon>Winmispiraceae</taxon>
        <taxon>Rarispira</taxon>
    </lineage>
</organism>
<dbReference type="Proteomes" id="UP001466331">
    <property type="component" value="Unassembled WGS sequence"/>
</dbReference>
<dbReference type="EMBL" id="JBCHKQ010000002">
    <property type="protein sequence ID" value="MEM5948146.1"/>
    <property type="molecule type" value="Genomic_DNA"/>
</dbReference>
<name>A0ABU9UBV6_9SPIR</name>
<gene>
    <name evidence="1" type="ORF">WKV44_06290</name>
</gene>
<dbReference type="RefSeq" id="WP_420069592.1">
    <property type="nucleotide sequence ID" value="NZ_JBCHKQ010000002.1"/>
</dbReference>
<comment type="caution">
    <text evidence="1">The sequence shown here is derived from an EMBL/GenBank/DDBJ whole genome shotgun (WGS) entry which is preliminary data.</text>
</comment>
<accession>A0ABU9UBV6</accession>
<sequence length="246" mass="28749">MANRDRPDKIIRYKNHDRFTEEDKIYGKQTRDNFIKLIDRVLLCLDSLEVDAAVSLARVLNHMGINSDNYLIFLRFLETNNSHVVNALIGRRNPNLLFSHIKPNRYLVKEAFRILARFDRNHINNKVLLALMGILQNTYKLSQFGYSIYPLTVADVYNIGKYINKKKKQEEENNELILDILFDVYLMGIDESNKRIKAVALAANKIRMAYFDNIKRLEDAIPEVLLMMDPKGKEVEPRYINPEEGD</sequence>
<proteinExistence type="predicted"/>
<evidence type="ECO:0000313" key="2">
    <source>
        <dbReference type="Proteomes" id="UP001466331"/>
    </source>
</evidence>